<dbReference type="GO" id="GO:0005783">
    <property type="term" value="C:endoplasmic reticulum"/>
    <property type="evidence" value="ECO:0007669"/>
    <property type="project" value="TreeGrafter"/>
</dbReference>
<feature type="region of interest" description="Disordered" evidence="1">
    <location>
        <begin position="1"/>
        <end position="20"/>
    </location>
</feature>
<reference evidence="2" key="1">
    <citation type="journal article" date="2016" name="Nat. Genet.">
        <title>The genome sequences of Arachis duranensis and Arachis ipaensis, the diploid ancestors of cultivated peanut.</title>
        <authorList>
            <person name="Bertioli D.J."/>
            <person name="Cannon S.B."/>
            <person name="Froenicke L."/>
            <person name="Huang G."/>
            <person name="Farmer A.D."/>
            <person name="Cannon E.K."/>
            <person name="Liu X."/>
            <person name="Gao D."/>
            <person name="Clevenger J."/>
            <person name="Dash S."/>
            <person name="Ren L."/>
            <person name="Moretzsohn M.C."/>
            <person name="Shirasawa K."/>
            <person name="Huang W."/>
            <person name="Vidigal B."/>
            <person name="Abernathy B."/>
            <person name="Chu Y."/>
            <person name="Niederhuth C.E."/>
            <person name="Umale P."/>
            <person name="Araujo A.C."/>
            <person name="Kozik A."/>
            <person name="Kim K.D."/>
            <person name="Burow M.D."/>
            <person name="Varshney R.K."/>
            <person name="Wang X."/>
            <person name="Zhang X."/>
            <person name="Barkley N."/>
            <person name="Guimaraes P.M."/>
            <person name="Isobe S."/>
            <person name="Guo B."/>
            <person name="Liao B."/>
            <person name="Stalker H.T."/>
            <person name="Schmitz R.J."/>
            <person name="Scheffler B.E."/>
            <person name="Leal-Bertioli S.C."/>
            <person name="Xun X."/>
            <person name="Jackson S.A."/>
            <person name="Michelmore R."/>
            <person name="Ozias-Akins P."/>
        </authorList>
    </citation>
    <scope>NUCLEOTIDE SEQUENCE [LARGE SCALE GENOMIC DNA]</scope>
    <source>
        <strain evidence="2">cv. V14167</strain>
    </source>
</reference>
<protein>
    <submittedName>
        <fullName evidence="3">Uncharacterized protein LOC107466363</fullName>
    </submittedName>
</protein>
<keyword evidence="2" id="KW-1185">Reference proteome</keyword>
<evidence type="ECO:0000313" key="2">
    <source>
        <dbReference type="Proteomes" id="UP000515211"/>
    </source>
</evidence>
<dbReference type="InterPro" id="IPR011042">
    <property type="entry name" value="6-blade_b-propeller_TolB-like"/>
</dbReference>
<proteinExistence type="predicted"/>
<evidence type="ECO:0000313" key="3">
    <source>
        <dbReference type="RefSeq" id="XP_020987642.1"/>
    </source>
</evidence>
<reference evidence="3" key="2">
    <citation type="submission" date="2025-08" db="UniProtKB">
        <authorList>
            <consortium name="RefSeq"/>
        </authorList>
    </citation>
    <scope>IDENTIFICATION</scope>
    <source>
        <tissue evidence="3">Whole plant</tissue>
    </source>
</reference>
<dbReference type="Gene3D" id="2.120.10.30">
    <property type="entry name" value="TolB, C-terminal domain"/>
    <property type="match status" value="1"/>
</dbReference>
<dbReference type="GeneID" id="107466363"/>
<dbReference type="Proteomes" id="UP000515211">
    <property type="component" value="Chromosome 9"/>
</dbReference>
<accession>A0A6P5MQR8</accession>
<dbReference type="PANTHER" id="PTHR31460:SF3">
    <property type="entry name" value="MESOCENTIN"/>
    <property type="match status" value="1"/>
</dbReference>
<dbReference type="SUPFAM" id="SSF101898">
    <property type="entry name" value="NHL repeat"/>
    <property type="match status" value="1"/>
</dbReference>
<dbReference type="InterPro" id="IPR053224">
    <property type="entry name" value="Sensory_adhesion_molecule"/>
</dbReference>
<dbReference type="RefSeq" id="XP_020987642.1">
    <property type="nucleotide sequence ID" value="XM_021131983.1"/>
</dbReference>
<name>A0A6P5MQR8_ARADU</name>
<dbReference type="AlphaFoldDB" id="A0A6P5MQR8"/>
<organism evidence="2 3">
    <name type="scientific">Arachis duranensis</name>
    <name type="common">Wild peanut</name>
    <dbReference type="NCBI Taxonomy" id="130453"/>
    <lineage>
        <taxon>Eukaryota</taxon>
        <taxon>Viridiplantae</taxon>
        <taxon>Streptophyta</taxon>
        <taxon>Embryophyta</taxon>
        <taxon>Tracheophyta</taxon>
        <taxon>Spermatophyta</taxon>
        <taxon>Magnoliopsida</taxon>
        <taxon>eudicotyledons</taxon>
        <taxon>Gunneridae</taxon>
        <taxon>Pentapetalae</taxon>
        <taxon>rosids</taxon>
        <taxon>fabids</taxon>
        <taxon>Fabales</taxon>
        <taxon>Fabaceae</taxon>
        <taxon>Papilionoideae</taxon>
        <taxon>50 kb inversion clade</taxon>
        <taxon>dalbergioids sensu lato</taxon>
        <taxon>Dalbergieae</taxon>
        <taxon>Pterocarpus clade</taxon>
        <taxon>Arachis</taxon>
    </lineage>
</organism>
<dbReference type="PANTHER" id="PTHR31460">
    <property type="match status" value="1"/>
</dbReference>
<sequence>MHIRVQKGSTRATQRRAGKGCDGVSGRWKFSTMEVRCDSDKRCDGGVRLRGAADRAFEGNGSASLLKHSLPFNPLRSPPRLPWVSEVPTRLRCLTTTILLFLLSAVGISTSLAKNSHVITFRSPNLFPEGLAWDSSGQHFLVSSLCHRTISTVSDAGVVEILISDPFLPENVTVLGPAVDSCNNRVLGVLNALKPLHPFNALTAYDLRSGQRLFLSLLSPASNGESDGSDEAIAKEVTVDFKGNAYVTNSAENFIWKVNDKEEASILSNSRRFTEHPVDREAWYSLCGLNGIAYVSNDYLLVVQSNTGKMFKVDAEDGTA</sequence>
<gene>
    <name evidence="3" type="primary">LOC107466363</name>
</gene>
<evidence type="ECO:0000256" key="1">
    <source>
        <dbReference type="SAM" id="MobiDB-lite"/>
    </source>
</evidence>
<dbReference type="KEGG" id="adu:107466363"/>